<evidence type="ECO:0000256" key="1">
    <source>
        <dbReference type="ARBA" id="ARBA00007625"/>
    </source>
</evidence>
<keyword evidence="6" id="KW-1185">Reference proteome</keyword>
<evidence type="ECO:0000313" key="6">
    <source>
        <dbReference type="Proteomes" id="UP000674179"/>
    </source>
</evidence>
<dbReference type="KEGG" id="lenr:94168388"/>
<feature type="region of interest" description="Disordered" evidence="4">
    <location>
        <begin position="454"/>
        <end position="503"/>
    </location>
</feature>
<comment type="caution">
    <text evidence="5">The sequence shown here is derived from an EMBL/GenBank/DDBJ whole genome shotgun (WGS) entry which is preliminary data.</text>
</comment>
<evidence type="ECO:0000256" key="2">
    <source>
        <dbReference type="ARBA" id="ARBA00022574"/>
    </source>
</evidence>
<dbReference type="InterPro" id="IPR001680">
    <property type="entry name" value="WD40_rpt"/>
</dbReference>
<dbReference type="InterPro" id="IPR036322">
    <property type="entry name" value="WD40_repeat_dom_sf"/>
</dbReference>
<evidence type="ECO:0000313" key="5">
    <source>
        <dbReference type="EMBL" id="KAG5467459.1"/>
    </source>
</evidence>
<dbReference type="PANTHER" id="PTHR44019:SF20">
    <property type="entry name" value="WD REPEAT-CONTAINING PROTEIN 55"/>
    <property type="match status" value="1"/>
</dbReference>
<feature type="compositionally biased region" description="Polar residues" evidence="4">
    <location>
        <begin position="488"/>
        <end position="499"/>
    </location>
</feature>
<feature type="compositionally biased region" description="Low complexity" evidence="4">
    <location>
        <begin position="569"/>
        <end position="579"/>
    </location>
</feature>
<dbReference type="SUPFAM" id="SSF50978">
    <property type="entry name" value="WD40 repeat-like"/>
    <property type="match status" value="1"/>
</dbReference>
<dbReference type="EMBL" id="JAFHKP010000035">
    <property type="protein sequence ID" value="KAG5467459.1"/>
    <property type="molecule type" value="Genomic_DNA"/>
</dbReference>
<dbReference type="Gene3D" id="2.130.10.10">
    <property type="entry name" value="YVTN repeat-like/Quinoprotein amine dehydrogenase"/>
    <property type="match status" value="1"/>
</dbReference>
<gene>
    <name evidence="5" type="ORF">CUR178_01102</name>
</gene>
<evidence type="ECO:0000256" key="3">
    <source>
        <dbReference type="ARBA" id="ARBA00022737"/>
    </source>
</evidence>
<dbReference type="Proteomes" id="UP000674179">
    <property type="component" value="Chromosome 35"/>
</dbReference>
<keyword evidence="2" id="KW-0853">WD repeat</keyword>
<feature type="region of interest" description="Disordered" evidence="4">
    <location>
        <begin position="562"/>
        <end position="593"/>
    </location>
</feature>
<dbReference type="GeneID" id="94168388"/>
<evidence type="ECO:0008006" key="7">
    <source>
        <dbReference type="Google" id="ProtNLM"/>
    </source>
</evidence>
<dbReference type="OrthoDB" id="271805at2759"/>
<reference evidence="5 6" key="1">
    <citation type="submission" date="2021-02" db="EMBL/GenBank/DDBJ databases">
        <title>Leishmania (Mundinia) enrietti genome sequencing and assembly.</title>
        <authorList>
            <person name="Almutairi H."/>
            <person name="Gatherer D."/>
        </authorList>
    </citation>
    <scope>NUCLEOTIDE SEQUENCE [LARGE SCALE GENOMIC DNA]</scope>
    <source>
        <strain evidence="5">CUR178</strain>
    </source>
</reference>
<dbReference type="AlphaFoldDB" id="A0A836G6S0"/>
<organism evidence="5 6">
    <name type="scientific">Leishmania enriettii</name>
    <dbReference type="NCBI Taxonomy" id="5663"/>
    <lineage>
        <taxon>Eukaryota</taxon>
        <taxon>Discoba</taxon>
        <taxon>Euglenozoa</taxon>
        <taxon>Kinetoplastea</taxon>
        <taxon>Metakinetoplastina</taxon>
        <taxon>Trypanosomatida</taxon>
        <taxon>Trypanosomatidae</taxon>
        <taxon>Leishmaniinae</taxon>
        <taxon>Leishmania</taxon>
    </lineage>
</organism>
<dbReference type="PANTHER" id="PTHR44019">
    <property type="entry name" value="WD REPEAT-CONTAINING PROTEIN 55"/>
    <property type="match status" value="1"/>
</dbReference>
<dbReference type="InterPro" id="IPR015943">
    <property type="entry name" value="WD40/YVTN_repeat-like_dom_sf"/>
</dbReference>
<proteinExistence type="inferred from homology"/>
<comment type="similarity">
    <text evidence="1">Belongs to the WD repeat WDR55 family.</text>
</comment>
<dbReference type="InterPro" id="IPR050505">
    <property type="entry name" value="WDR55/POC1"/>
</dbReference>
<dbReference type="SMART" id="SM00320">
    <property type="entry name" value="WD40"/>
    <property type="match status" value="4"/>
</dbReference>
<dbReference type="RefSeq" id="XP_067688981.1">
    <property type="nucleotide sequence ID" value="XM_067832878.1"/>
</dbReference>
<evidence type="ECO:0000256" key="4">
    <source>
        <dbReference type="SAM" id="MobiDB-lite"/>
    </source>
</evidence>
<keyword evidence="3" id="KW-0677">Repeat</keyword>
<accession>A0A836G6S0</accession>
<protein>
    <recommendedName>
        <fullName evidence="7">Guanine nucleotide-binding protein subunit beta-like protein</fullName>
    </recommendedName>
</protein>
<name>A0A836G6S0_LEIEN</name>
<sequence>MSRIASAFDTFRCAYLGASDSINDLDVDPHGGCLYAACSSGDVCVWDIRTQKLHAQLRHPQWVNAIRCFPLCNSAASCAMPLQPPPAVSPAAADGADRNRFYADTVAHHNICWVITASEDGVIATWCPVTYRMQSMCRPGGAAITALHLIPQLSSSAAGADDALEMGQNTSEATHRRLFAKVSDGPAVCCAASLRDVYVLRVTTTSSELLLLHAFQHHGLITAVTFVPPSASLSVPLLVVGQEEGTLCVWDCTTWCYYDTMPYPAGEADVAADARDDPTSVHEPVYQLGRVFNTFLYNCRRCNLSTDPAISEEAAATPAFPNPADYTREMPALVSADAIEVVERNCGALPHSAKQACLLEQQQERGDMGLVSAPRTWRYDTRRVTCLTASRYPTCSSLHSYLYSGHATGEVLLWGSVRKELPLLLLLKKIVLFHPGVWVWHLCAVATLHTRVTQPSGQRRSAKATAGPSPRPARREATGGARSKAASPRTSSHHSSTGVASHLETTHVSPLELIVWSDGGAVEYVSTRKRHVLHCRGPGFVCQAACVWSGPRIAPPPACEAANTPNGDSVASARSSTRAVSKHGDGAAPGSEHADSSLARLYVMMAGFDGRVERYDVTKVLGLVKSSGKVL</sequence>